<dbReference type="PANTHER" id="PTHR34385">
    <property type="entry name" value="D-ALANYL-D-ALANINE CARBOXYPEPTIDASE"/>
    <property type="match status" value="1"/>
</dbReference>
<protein>
    <submittedName>
        <fullName evidence="2">M15 family metallopeptidase</fullName>
    </submittedName>
</protein>
<dbReference type="InterPro" id="IPR009045">
    <property type="entry name" value="Zn_M74/Hedgehog-like"/>
</dbReference>
<dbReference type="Pfam" id="PF02557">
    <property type="entry name" value="VanY"/>
    <property type="match status" value="1"/>
</dbReference>
<comment type="caution">
    <text evidence="2">The sequence shown here is derived from an EMBL/GenBank/DDBJ whole genome shotgun (WGS) entry which is preliminary data.</text>
</comment>
<accession>A0A6M0H7N2</accession>
<gene>
    <name evidence="2" type="ORF">G3M99_17325</name>
</gene>
<dbReference type="EMBL" id="JAAGPU010000052">
    <property type="protein sequence ID" value="NEU06567.1"/>
    <property type="molecule type" value="Genomic_DNA"/>
</dbReference>
<keyword evidence="3" id="KW-1185">Reference proteome</keyword>
<dbReference type="InterPro" id="IPR003709">
    <property type="entry name" value="VanY-like_core_dom"/>
</dbReference>
<dbReference type="InterPro" id="IPR052179">
    <property type="entry name" value="DD-CPase-like"/>
</dbReference>
<organism evidence="2 3">
    <name type="scientific">Clostridium senegalense</name>
    <dbReference type="NCBI Taxonomy" id="1465809"/>
    <lineage>
        <taxon>Bacteria</taxon>
        <taxon>Bacillati</taxon>
        <taxon>Bacillota</taxon>
        <taxon>Clostridia</taxon>
        <taxon>Eubacteriales</taxon>
        <taxon>Clostridiaceae</taxon>
        <taxon>Clostridium</taxon>
    </lineage>
</organism>
<dbReference type="SUPFAM" id="SSF55166">
    <property type="entry name" value="Hedgehog/DD-peptidase"/>
    <property type="match status" value="1"/>
</dbReference>
<evidence type="ECO:0000313" key="3">
    <source>
        <dbReference type="Proteomes" id="UP000481872"/>
    </source>
</evidence>
<dbReference type="Gene3D" id="3.30.1380.10">
    <property type="match status" value="1"/>
</dbReference>
<dbReference type="GO" id="GO:0008233">
    <property type="term" value="F:peptidase activity"/>
    <property type="evidence" value="ECO:0007669"/>
    <property type="project" value="InterPro"/>
</dbReference>
<reference evidence="2 3" key="1">
    <citation type="submission" date="2020-02" db="EMBL/GenBank/DDBJ databases">
        <title>Genome assembly of a novel Clostridium senegalense strain.</title>
        <authorList>
            <person name="Gupta T.B."/>
            <person name="Jauregui R."/>
            <person name="Maclean P."/>
            <person name="Nawarathana A."/>
            <person name="Brightwell G."/>
        </authorList>
    </citation>
    <scope>NUCLEOTIDE SEQUENCE [LARGE SCALE GENOMIC DNA]</scope>
    <source>
        <strain evidence="2 3">AGRFS4</strain>
    </source>
</reference>
<dbReference type="PANTHER" id="PTHR34385:SF1">
    <property type="entry name" value="PEPTIDOGLYCAN L-ALANYL-D-GLUTAMATE ENDOPEPTIDASE CWLK"/>
    <property type="match status" value="1"/>
</dbReference>
<dbReference type="AlphaFoldDB" id="A0A6M0H7N2"/>
<proteinExistence type="predicted"/>
<evidence type="ECO:0000313" key="2">
    <source>
        <dbReference type="EMBL" id="NEU06567.1"/>
    </source>
</evidence>
<dbReference type="Proteomes" id="UP000481872">
    <property type="component" value="Unassembled WGS sequence"/>
</dbReference>
<name>A0A6M0H7N2_9CLOT</name>
<feature type="domain" description="D-alanyl-D-alanine carboxypeptidase-like core" evidence="1">
    <location>
        <begin position="95"/>
        <end position="221"/>
    </location>
</feature>
<sequence>MNRNNKKIIISLLMILIAVFTVELKNNGLSHFIKEKEDSSANDVYKNISIASINNRKHKILIVNRDYSLDKNFIPKELVKPNIKFLKGSNENVKLLDKTAALALEKMFSYAEDDGIYLLGVSGYRDYYYQKLLYDNEVKSVGKKEADRAVAKPGESGHQTGLAIDILSEEYTTLDEGFQYTKSYKWITENSYKYGFIIRYPRDKENITGYEYEPWHIRYVGEDVAKEMFDKNITLEEYVEEKESCYEAN</sequence>
<dbReference type="RefSeq" id="WP_061995165.1">
    <property type="nucleotide sequence ID" value="NZ_JAAGPU010000052.1"/>
</dbReference>
<dbReference type="GO" id="GO:0006508">
    <property type="term" value="P:proteolysis"/>
    <property type="evidence" value="ECO:0007669"/>
    <property type="project" value="InterPro"/>
</dbReference>
<dbReference type="CDD" id="cd14852">
    <property type="entry name" value="LD-carboxypeptidase"/>
    <property type="match status" value="1"/>
</dbReference>
<evidence type="ECO:0000259" key="1">
    <source>
        <dbReference type="Pfam" id="PF02557"/>
    </source>
</evidence>
<dbReference type="InterPro" id="IPR058193">
    <property type="entry name" value="VanY/YodJ_core_dom"/>
</dbReference>